<comment type="caution">
    <text evidence="2">The sequence shown here is derived from an EMBL/GenBank/DDBJ whole genome shotgun (WGS) entry which is preliminary data.</text>
</comment>
<sequence length="427" mass="46418">MTYPESVTESNSGAPSEPESDGGSESACLPPTHSRYFPLVHMAPDCVPQAKDPHTSKFYTRYELNIINSATHQALVSSGNELYAQVLYEAQLMQAELKAFSATYRLLCGILDKKIVPSSNAADVLVPRQLATMTPSVNTLALDMATISFASPPAAKTVHVKSEFNYNPSPLKAAPCPSKTIVQAKPALTFPPVKVEELNQSLIPSSQMGHIKMSTRHFLLPTITISSHITPHATSFFTADSHVYPTCQGKSSLSAWQLPAEHYMQHIYSQNELLLLRAATHLALISSGNEPYIQLHQQLIYAQAEAQSLRTAYDGLLGTLSQKIAPATNTGDIPAVNSLAQPCLHSTADAQNIALDLTTIPPTTFSLQSTLRRSPSPNLVIVRHVPVVASSPPCGCLWKKRKWNPSPSPPPIRLVNDQTTLTTLTKR</sequence>
<name>A0AAD5VMV8_9AGAR</name>
<feature type="compositionally biased region" description="Low complexity" evidence="1">
    <location>
        <begin position="12"/>
        <end position="27"/>
    </location>
</feature>
<keyword evidence="3" id="KW-1185">Reference proteome</keyword>
<proteinExistence type="predicted"/>
<evidence type="ECO:0000313" key="2">
    <source>
        <dbReference type="EMBL" id="KAJ3564140.1"/>
    </source>
</evidence>
<evidence type="ECO:0000313" key="3">
    <source>
        <dbReference type="Proteomes" id="UP001213000"/>
    </source>
</evidence>
<organism evidence="2 3">
    <name type="scientific">Leucocoprinus birnbaumii</name>
    <dbReference type="NCBI Taxonomy" id="56174"/>
    <lineage>
        <taxon>Eukaryota</taxon>
        <taxon>Fungi</taxon>
        <taxon>Dikarya</taxon>
        <taxon>Basidiomycota</taxon>
        <taxon>Agaricomycotina</taxon>
        <taxon>Agaricomycetes</taxon>
        <taxon>Agaricomycetidae</taxon>
        <taxon>Agaricales</taxon>
        <taxon>Agaricineae</taxon>
        <taxon>Agaricaceae</taxon>
        <taxon>Leucocoprinus</taxon>
    </lineage>
</organism>
<dbReference type="EMBL" id="JANIEX010000690">
    <property type="protein sequence ID" value="KAJ3564140.1"/>
    <property type="molecule type" value="Genomic_DNA"/>
</dbReference>
<dbReference type="AlphaFoldDB" id="A0AAD5VMV8"/>
<reference evidence="2" key="1">
    <citation type="submission" date="2022-07" db="EMBL/GenBank/DDBJ databases">
        <title>Genome Sequence of Leucocoprinus birnbaumii.</title>
        <authorList>
            <person name="Buettner E."/>
        </authorList>
    </citation>
    <scope>NUCLEOTIDE SEQUENCE</scope>
    <source>
        <strain evidence="2">VT141</strain>
    </source>
</reference>
<evidence type="ECO:0000256" key="1">
    <source>
        <dbReference type="SAM" id="MobiDB-lite"/>
    </source>
</evidence>
<feature type="compositionally biased region" description="Polar residues" evidence="1">
    <location>
        <begin position="1"/>
        <end position="11"/>
    </location>
</feature>
<accession>A0AAD5VMV8</accession>
<gene>
    <name evidence="2" type="ORF">NP233_g8489</name>
</gene>
<feature type="region of interest" description="Disordered" evidence="1">
    <location>
        <begin position="1"/>
        <end position="28"/>
    </location>
</feature>
<protein>
    <submittedName>
        <fullName evidence="2">Uncharacterized protein</fullName>
    </submittedName>
</protein>
<dbReference type="Proteomes" id="UP001213000">
    <property type="component" value="Unassembled WGS sequence"/>
</dbReference>